<feature type="region of interest" description="Disordered" evidence="17">
    <location>
        <begin position="242"/>
        <end position="280"/>
    </location>
</feature>
<dbReference type="PROSITE" id="PS00674">
    <property type="entry name" value="AAA"/>
    <property type="match status" value="1"/>
</dbReference>
<dbReference type="OMA" id="TEMAYAY"/>
<feature type="domain" description="AAA+ ATPase" evidence="18">
    <location>
        <begin position="339"/>
        <end position="475"/>
    </location>
</feature>
<evidence type="ECO:0000313" key="20">
    <source>
        <dbReference type="Proteomes" id="UP000009168"/>
    </source>
</evidence>
<keyword evidence="7" id="KW-0479">Metal-binding</keyword>
<dbReference type="GO" id="GO:0046872">
    <property type="term" value="F:metal ion binding"/>
    <property type="evidence" value="ECO:0007669"/>
    <property type="project" value="UniProtKB-KW"/>
</dbReference>
<evidence type="ECO:0000259" key="18">
    <source>
        <dbReference type="SMART" id="SM00382"/>
    </source>
</evidence>
<evidence type="ECO:0000256" key="11">
    <source>
        <dbReference type="ARBA" id="ARBA00022840"/>
    </source>
</evidence>
<dbReference type="Pfam" id="PF01434">
    <property type="entry name" value="Peptidase_M41"/>
    <property type="match status" value="1"/>
</dbReference>
<dbReference type="SUPFAM" id="SSF140990">
    <property type="entry name" value="FtsH protease domain-like"/>
    <property type="match status" value="1"/>
</dbReference>
<dbReference type="GO" id="GO:0016887">
    <property type="term" value="F:ATP hydrolysis activity"/>
    <property type="evidence" value="ECO:0007669"/>
    <property type="project" value="InterPro"/>
</dbReference>
<evidence type="ECO:0000313" key="19">
    <source>
        <dbReference type="EMBL" id="EAR83289.2"/>
    </source>
</evidence>
<dbReference type="FunFam" id="3.40.50.300:FF:000277">
    <property type="entry name" value="ATP-dependent zinc metalloprotease FtsH"/>
    <property type="match status" value="1"/>
</dbReference>
<keyword evidence="16" id="KW-0175">Coiled coil</keyword>
<evidence type="ECO:0000256" key="10">
    <source>
        <dbReference type="ARBA" id="ARBA00022833"/>
    </source>
</evidence>
<dbReference type="InterPro" id="IPR041569">
    <property type="entry name" value="AAA_lid_3"/>
</dbReference>
<evidence type="ECO:0000256" key="4">
    <source>
        <dbReference type="ARBA" id="ARBA00010550"/>
    </source>
</evidence>
<dbReference type="CDD" id="cd19501">
    <property type="entry name" value="RecA-like_FtsH"/>
    <property type="match status" value="1"/>
</dbReference>
<dbReference type="InterPro" id="IPR003960">
    <property type="entry name" value="ATPase_AAA_CS"/>
</dbReference>
<dbReference type="FunFam" id="1.20.58.760:FF:000001">
    <property type="entry name" value="ATP-dependent zinc metalloprotease FtsH"/>
    <property type="match status" value="1"/>
</dbReference>
<dbReference type="AlphaFoldDB" id="Q22DB3"/>
<keyword evidence="10" id="KW-0862">Zinc</keyword>
<name>Q22DB3_TETTS</name>
<accession>Q22DB3</accession>
<dbReference type="GO" id="GO:0004176">
    <property type="term" value="F:ATP-dependent peptidase activity"/>
    <property type="evidence" value="ECO:0007669"/>
    <property type="project" value="InterPro"/>
</dbReference>
<keyword evidence="13" id="KW-1133">Transmembrane helix</keyword>
<keyword evidence="8" id="KW-0547">Nucleotide-binding</keyword>
<keyword evidence="12" id="KW-0809">Transit peptide</keyword>
<dbReference type="PANTHER" id="PTHR23076">
    <property type="entry name" value="METALLOPROTEASE M41 FTSH"/>
    <property type="match status" value="1"/>
</dbReference>
<dbReference type="SMART" id="SM00382">
    <property type="entry name" value="AAA"/>
    <property type="match status" value="1"/>
</dbReference>
<evidence type="ECO:0000256" key="12">
    <source>
        <dbReference type="ARBA" id="ARBA00022946"/>
    </source>
</evidence>
<dbReference type="InterPro" id="IPR003593">
    <property type="entry name" value="AAA+_ATPase"/>
</dbReference>
<dbReference type="InterPro" id="IPR037219">
    <property type="entry name" value="Peptidase_M41-like"/>
</dbReference>
<evidence type="ECO:0000256" key="13">
    <source>
        <dbReference type="ARBA" id="ARBA00022989"/>
    </source>
</evidence>
<feature type="coiled-coil region" evidence="16">
    <location>
        <begin position="693"/>
        <end position="723"/>
    </location>
</feature>
<dbReference type="GO" id="GO:0006508">
    <property type="term" value="P:proteolysis"/>
    <property type="evidence" value="ECO:0007669"/>
    <property type="project" value="UniProtKB-KW"/>
</dbReference>
<keyword evidence="6" id="KW-0812">Transmembrane</keyword>
<dbReference type="FunFam" id="1.10.8.60:FF:000001">
    <property type="entry name" value="ATP-dependent zinc metalloprotease FtsH"/>
    <property type="match status" value="1"/>
</dbReference>
<evidence type="ECO:0000256" key="5">
    <source>
        <dbReference type="ARBA" id="ARBA00022670"/>
    </source>
</evidence>
<reference evidence="20" key="1">
    <citation type="journal article" date="2006" name="PLoS Biol.">
        <title>Macronuclear genome sequence of the ciliate Tetrahymena thermophila, a model eukaryote.</title>
        <authorList>
            <person name="Eisen J.A."/>
            <person name="Coyne R.S."/>
            <person name="Wu M."/>
            <person name="Wu D."/>
            <person name="Thiagarajan M."/>
            <person name="Wortman J.R."/>
            <person name="Badger J.H."/>
            <person name="Ren Q."/>
            <person name="Amedeo P."/>
            <person name="Jones K.M."/>
            <person name="Tallon L.J."/>
            <person name="Delcher A.L."/>
            <person name="Salzberg S.L."/>
            <person name="Silva J.C."/>
            <person name="Haas B.J."/>
            <person name="Majoros W.H."/>
            <person name="Farzad M."/>
            <person name="Carlton J.M."/>
            <person name="Smith R.K. Jr."/>
            <person name="Garg J."/>
            <person name="Pearlman R.E."/>
            <person name="Karrer K.M."/>
            <person name="Sun L."/>
            <person name="Manning G."/>
            <person name="Elde N.C."/>
            <person name="Turkewitz A.P."/>
            <person name="Asai D.J."/>
            <person name="Wilkes D.E."/>
            <person name="Wang Y."/>
            <person name="Cai H."/>
            <person name="Collins K."/>
            <person name="Stewart B.A."/>
            <person name="Lee S.R."/>
            <person name="Wilamowska K."/>
            <person name="Weinberg Z."/>
            <person name="Ruzzo W.L."/>
            <person name="Wloga D."/>
            <person name="Gaertig J."/>
            <person name="Frankel J."/>
            <person name="Tsao C.-C."/>
            <person name="Gorovsky M.A."/>
            <person name="Keeling P.J."/>
            <person name="Waller R.F."/>
            <person name="Patron N.J."/>
            <person name="Cherry J.M."/>
            <person name="Stover N.A."/>
            <person name="Krieger C.J."/>
            <person name="del Toro C."/>
            <person name="Ryder H.F."/>
            <person name="Williamson S.C."/>
            <person name="Barbeau R.A."/>
            <person name="Hamilton E.P."/>
            <person name="Orias E."/>
        </authorList>
    </citation>
    <scope>NUCLEOTIDE SEQUENCE [LARGE SCALE GENOMIC DNA]</scope>
    <source>
        <strain evidence="20">SB210</strain>
    </source>
</reference>
<evidence type="ECO:0000256" key="3">
    <source>
        <dbReference type="ARBA" id="ARBA00010044"/>
    </source>
</evidence>
<dbReference type="GO" id="GO:0005524">
    <property type="term" value="F:ATP binding"/>
    <property type="evidence" value="ECO:0007669"/>
    <property type="project" value="UniProtKB-KW"/>
</dbReference>
<keyword evidence="11" id="KW-0067">ATP-binding</keyword>
<dbReference type="Gene3D" id="1.10.8.60">
    <property type="match status" value="1"/>
</dbReference>
<dbReference type="SUPFAM" id="SSF52540">
    <property type="entry name" value="P-loop containing nucleoside triphosphate hydrolases"/>
    <property type="match status" value="1"/>
</dbReference>
<dbReference type="KEGG" id="tet:TTHERM_00992890"/>
<dbReference type="OrthoDB" id="1413014at2759"/>
<evidence type="ECO:0000256" key="1">
    <source>
        <dbReference type="ARBA" id="ARBA00001947"/>
    </source>
</evidence>
<dbReference type="Proteomes" id="UP000009168">
    <property type="component" value="Unassembled WGS sequence"/>
</dbReference>
<evidence type="ECO:0000256" key="17">
    <source>
        <dbReference type="SAM" id="MobiDB-lite"/>
    </source>
</evidence>
<dbReference type="EMBL" id="GG662439">
    <property type="protein sequence ID" value="EAR83289.2"/>
    <property type="molecule type" value="Genomic_DNA"/>
</dbReference>
<dbReference type="PANTHER" id="PTHR23076:SF97">
    <property type="entry name" value="ATP-DEPENDENT ZINC METALLOPROTEASE YME1L1"/>
    <property type="match status" value="1"/>
</dbReference>
<evidence type="ECO:0000256" key="6">
    <source>
        <dbReference type="ARBA" id="ARBA00022692"/>
    </source>
</evidence>
<dbReference type="Gene3D" id="1.20.58.760">
    <property type="entry name" value="Peptidase M41"/>
    <property type="match status" value="1"/>
</dbReference>
<dbReference type="Gene3D" id="3.40.50.300">
    <property type="entry name" value="P-loop containing nucleotide triphosphate hydrolases"/>
    <property type="match status" value="1"/>
</dbReference>
<dbReference type="InterPro" id="IPR027417">
    <property type="entry name" value="P-loop_NTPase"/>
</dbReference>
<evidence type="ECO:0000256" key="2">
    <source>
        <dbReference type="ARBA" id="ARBA00004141"/>
    </source>
</evidence>
<keyword evidence="20" id="KW-1185">Reference proteome</keyword>
<dbReference type="HOGENOM" id="CLU_000688_19_0_1"/>
<gene>
    <name evidence="19" type="ORF">TTHERM_00992890</name>
</gene>
<evidence type="ECO:0000256" key="9">
    <source>
        <dbReference type="ARBA" id="ARBA00022801"/>
    </source>
</evidence>
<evidence type="ECO:0000256" key="8">
    <source>
        <dbReference type="ARBA" id="ARBA00022741"/>
    </source>
</evidence>
<dbReference type="InParanoid" id="Q22DB3"/>
<dbReference type="STRING" id="312017.Q22DB3"/>
<evidence type="ECO:0000256" key="7">
    <source>
        <dbReference type="ARBA" id="ARBA00022723"/>
    </source>
</evidence>
<comment type="similarity">
    <text evidence="3">In the C-terminal section; belongs to the peptidase M41 family.</text>
</comment>
<dbReference type="RefSeq" id="XP_001030952.2">
    <property type="nucleotide sequence ID" value="XM_001030952.3"/>
</dbReference>
<dbReference type="GO" id="GO:0005739">
    <property type="term" value="C:mitochondrion"/>
    <property type="evidence" value="ECO:0007669"/>
    <property type="project" value="TreeGrafter"/>
</dbReference>
<dbReference type="GeneID" id="7825001"/>
<dbReference type="GO" id="GO:0004222">
    <property type="term" value="F:metalloendopeptidase activity"/>
    <property type="evidence" value="ECO:0007669"/>
    <property type="project" value="InterPro"/>
</dbReference>
<evidence type="ECO:0000256" key="14">
    <source>
        <dbReference type="ARBA" id="ARBA00023049"/>
    </source>
</evidence>
<dbReference type="eggNOG" id="KOG0734">
    <property type="taxonomic scope" value="Eukaryota"/>
</dbReference>
<keyword evidence="15" id="KW-0472">Membrane</keyword>
<evidence type="ECO:0000256" key="16">
    <source>
        <dbReference type="SAM" id="Coils"/>
    </source>
</evidence>
<dbReference type="Pfam" id="PF17862">
    <property type="entry name" value="AAA_lid_3"/>
    <property type="match status" value="1"/>
</dbReference>
<comment type="cofactor">
    <cofactor evidence="1">
        <name>Zn(2+)</name>
        <dbReference type="ChEBI" id="CHEBI:29105"/>
    </cofactor>
</comment>
<evidence type="ECO:0000256" key="15">
    <source>
        <dbReference type="ARBA" id="ARBA00023136"/>
    </source>
</evidence>
<comment type="subcellular location">
    <subcellularLocation>
        <location evidence="2">Membrane</location>
        <topology evidence="2">Multi-pass membrane protein</topology>
    </subcellularLocation>
</comment>
<dbReference type="GO" id="GO:0016020">
    <property type="term" value="C:membrane"/>
    <property type="evidence" value="ECO:0007669"/>
    <property type="project" value="UniProtKB-SubCell"/>
</dbReference>
<protein>
    <submittedName>
        <fullName evidence="19">ATP-dependent metalloprotease ftsh protein</fullName>
    </submittedName>
</protein>
<organism evidence="19 20">
    <name type="scientific">Tetrahymena thermophila (strain SB210)</name>
    <dbReference type="NCBI Taxonomy" id="312017"/>
    <lineage>
        <taxon>Eukaryota</taxon>
        <taxon>Sar</taxon>
        <taxon>Alveolata</taxon>
        <taxon>Ciliophora</taxon>
        <taxon>Intramacronucleata</taxon>
        <taxon>Oligohymenophorea</taxon>
        <taxon>Hymenostomatida</taxon>
        <taxon>Tetrahymenina</taxon>
        <taxon>Tetrahymenidae</taxon>
        <taxon>Tetrahymena</taxon>
    </lineage>
</organism>
<proteinExistence type="inferred from homology"/>
<keyword evidence="9" id="KW-0378">Hydrolase</keyword>
<keyword evidence="5" id="KW-0645">Protease</keyword>
<dbReference type="InterPro" id="IPR003959">
    <property type="entry name" value="ATPase_AAA_core"/>
</dbReference>
<dbReference type="InterPro" id="IPR000642">
    <property type="entry name" value="Peptidase_M41"/>
</dbReference>
<dbReference type="Pfam" id="PF00004">
    <property type="entry name" value="AAA"/>
    <property type="match status" value="1"/>
</dbReference>
<keyword evidence="14 19" id="KW-0482">Metalloprotease</keyword>
<sequence>MNSLYKYRILNKSIASYGIKNFFAKNPRQCFSYSKYTQFPNDEILQAQVKIPNPVFDQNTYQQLLRINPQKAFQYQQDFNLQALQKKFYDNILMAENHYHYFKELNRQGRYHKVVELYENYTKPLQHSWNIDSEICQKIIQQYGYAQVQVGFNSPSKILYANQKKSGFFQLLRQGGNTFIVCVVGFTVFMAISRLFQFSVSELEDDSDVGNKDKKDQNDIAKTVKKLFLALLGDDTEVTKESNLKKKGVDPTPPPKEPTVEPKQNNVAAVDDSKKAQQAKKNSGFMSRIFDRSSDIQEEKNIPTRFTDVIGIDEFKEELTELVDYLKNPKKYQDAGAKLPKGILLVGPPGTGKTLLARALAGEAGCSFYYKSGSEFDEMFVGVGASRVRELFKKARQTAPSIIFIDEIDSVCGKRSALDQSHSRDTVNQILAEMDGFRERDNVIVIGATNFEKSIDPAIKRPGRFDKTINVPYPDIRGREQLFDYYLKRIKTDQTVMSKELAKQTSGFTGADIANMVNISILNAIKHNRQVSNKLDFDFALDRISMGIGRKNMFVTDADKLKTAYHEGGHTITALLTKETTPLHKVTILPRGGALGFTSFVPETDQLNYTKKGMLASIDVAMGGRVAEEIYYGNQEITTGCSSDLQKATEMAYAYVRELGMDENLTLISQTNGIKTSDKYNYILDKEVQKILKDSYERVKKLLKQNERQLQDLAKELIEHETLDAQQVKEIVFKGKKIEKK</sequence>
<dbReference type="FunCoup" id="Q22DB3">
    <property type="interactions" value="489"/>
</dbReference>
<comment type="similarity">
    <text evidence="4">In the N-terminal section; belongs to the AAA ATPase family.</text>
</comment>